<sequence length="2406" mass="270919">MQLKPFNFPTFVLFFCLAAMVAGPGQSMAQTGQDSLRITPVQADTLPRLHKLPSISDPFPDVPPKLFYIQLSQEETYVQRDSLGSYRSQRLLYEMPVASSFQMSFEQYAEESKRRHLKDNWQTLVQEQQTEGQRQEGLLDFNLDIPGGEESTFTTIFGKPEVNLSINGTANMNVGASIQKTENPEVPEDQRRQIDPTFEQSLKLNIQGTIGDKLSIQTDWDTERDFDFMNRLSIVYDGYEDEILQRLELGNVSMQTGNSLIRGGSALFGIKSVAQIGSLKLTSVLSQQEGDSKTETITGGAKEQKISIRPGDYESDKHFFLDFFPRQEFENNVSNPQQQGQALQLTEVNVWVLRESSQSQEGERQAIALGDLGVVQNPDSTFSPPDEDQDIFNEATLDQYRDPAQGVSAESFGVEATSFVEGYFVPLQEGGDYSLDRNLGYISIKRNLGSRQALAVSFKYRDSQTGETISVGDISQGGNERMYLKLLRPQTVTTSNVLWDLMMKNVYSLGANNITQEGLDLDIKYTEQNVPSSSLPQRDQILLQDLGLDRVDQQGALNPDNKIDFSTTVLEPSTGTLVFPYLEPFGSRIEQLLTESGTPPDRISDLTFDELYNEKKVNANQSSKNSFYRIQGSSQGSISSSYSLGYSLVEGSVKVFANGRELQEGTDYAVDYSIGSITILNERYLRRGQEIKIEYENNQLMQIGKKSFTGLRAEYEFTDNISLGSTYFNLKERPLQDKIRIGDEPVNNSVVGFDANAHFDTPWLTRLIDQVPLLQTKENSNLTLSGEFAHLRPGVSQTSAVSDAIDDNRLFEDEENGLSFIDDFEGSDIGLSFMNPGRWNLAAAPAAVPGYGPDEVFFEDNPPDNPSSNIADKIARSDLRGTFSWYSIPQNIDQILGGVNFMPETEQVKVTDVFPNRDVLTEENFISTLDVYFDPTKRGPYNYNDDLRTLFENEPERTWSGMTTTLPSGQEDLTQNNIEFLEFWMQTVLPNGQAPSAQDLQDYEGKIYIDIGVVSEDVIPNFKTNTEDGLVRRPQDLQEDNISGQSRSYIPTPLPAPEGQFSNDTRELADVGLDGAPNEGGIDNKNEQNLFSGFLEEMASEYGAASDQYQQIEDDPSNDDYVYYGESEAANGDLQERFSRMYGYHDGNTPPNEGEKRAVTNKPDTEGLITPSIVEQNNAYFQYEIDWNPADFSELEPGSEGTFIVDKVDGPNQEDRWYQVRLPLEEWVRKVGGIENFQNISYIRVWLSGYEKPFTLRFATFELVGSQWRPAENVDEQQGTTQGEFNISSVNIEENSQRQPIPYRQPEGAIRAINRDRQRQTIANEQSITMNVENLGPGELKMMKRIYPGGLNMINYSNVRMFVHGEGYDNRGDAELVVRFGTDLTNNYYEYRQPISPSDPNYPYSAEPLSEMSDAEREMEAEEVWLYKKNSMNILMRAFNELKQLRDQQGVEGNTVFERSDLLQEAPSGAIIAVKGNPSLDRVGEIGMGIQNPFDPQNPDDGGIASLDGQFWFNELRVSGFDNKSGWAANAKAEMKMADFATINANFNRETDGFGALNSRLGQRRMSNVQAYDLNSTVNMHKFVPDRFGWNIPVSLSTRRSSSTPRYLPNQGDVRLSEFENAVNARNDITESEKEQIIDQRIRESQTVTESYSINVSNLSKSRSQSNLAEYTLDKTTVNYVYNVTERRNPQYLRQDNWNYSGSIRYNYSFPQTKVFRPLGFLGDVPLIHPLAGIQLGYTPASINTSMGIDREYDEQLRRVVDPNLENALRQSHSFTYDTEFGFGYNITPSIKTTFRSRTVFDLSRAGIEEAGPSNPIADSTQYSVRPSFDVLSDLVFDSLSSRRSNYQESYTAGWQPRLNRVSALDWINYSANYSGGYQWRNSPRGSDLGANVSNNFSLNQTLDFNIRSLLNEMDWYRNLQNNGGRNNTTSADTTEGLTEDQLGKTLGNIGKKAAGAILSIQSLDFSFNISQSSLQSGYAGTSPIYDMFGRSGEDYSPPFSYRTGFTNEVGLDRLINNPSETSSLQLPSNHNLTDDITVRSRLQPFNNLNIDLSWNSKWSEMNSQSITIDPNQNKSTVRSQNGSISSSIWAFGSGYEDFFKQQLSTAFDDIGNNSVIIDSTGNSDGRTVLGRTALQEDFRDSYLTFSQGAIGNRNFTPFPLPGWRITWTGLERFIPYFGDLMSRASISHNYSGTYRLGWIFNEDQSLLPDISLGAYSVTNRRPEFEPNSINIEKRFSPLVGLNLTWESNLRTNIQYEQSKVMSLALSNSTVIERMSKGLKLTFAYTIRNFKIPFFNRLDNAVDITLNGSYIEDEEKKFELDSDLDEALTAGPDDIIKDPDRAEFSGTTTGGQARINGSAVIGYQFSQMIQANFEYNYNKLLPKTSGVYGRTDHDIRFNIVVSIRSN</sequence>
<feature type="signal peptide" evidence="1">
    <location>
        <begin position="1"/>
        <end position="29"/>
    </location>
</feature>
<feature type="chain" id="PRO_5013127332" evidence="1">
    <location>
        <begin position="30"/>
        <end position="2406"/>
    </location>
</feature>
<keyword evidence="1" id="KW-0732">Signal</keyword>
<dbReference type="Pfam" id="PF14349">
    <property type="entry name" value="SprA_N"/>
    <property type="match status" value="2"/>
</dbReference>
<proteinExistence type="predicted"/>
<evidence type="ECO:0000313" key="4">
    <source>
        <dbReference type="Proteomes" id="UP000218831"/>
    </source>
</evidence>
<dbReference type="InterPro" id="IPR026377">
    <property type="entry name" value="Cell_surface_SprA"/>
</dbReference>
<comment type="caution">
    <text evidence="3">The sequence shown here is derived from an EMBL/GenBank/DDBJ whole genome shotgun (WGS) entry which is preliminary data.</text>
</comment>
<evidence type="ECO:0000313" key="3">
    <source>
        <dbReference type="EMBL" id="PAU95750.1"/>
    </source>
</evidence>
<dbReference type="EMBL" id="NSKE01000001">
    <property type="protein sequence ID" value="PAU95750.1"/>
    <property type="molecule type" value="Genomic_DNA"/>
</dbReference>
<evidence type="ECO:0000256" key="1">
    <source>
        <dbReference type="SAM" id="SignalP"/>
    </source>
</evidence>
<reference evidence="3 4" key="1">
    <citation type="submission" date="2017-08" db="EMBL/GenBank/DDBJ databases">
        <title>Aliifodinibius alkalisoli sp. nov., isolated from saline alkaline soil.</title>
        <authorList>
            <person name="Liu D."/>
            <person name="Zhang G."/>
        </authorList>
    </citation>
    <scope>NUCLEOTIDE SEQUENCE [LARGE SCALE GENOMIC DNA]</scope>
    <source>
        <strain evidence="3 4">WN023</strain>
    </source>
</reference>
<dbReference type="InterPro" id="IPR025684">
    <property type="entry name" value="SprA_N_dom"/>
</dbReference>
<dbReference type="NCBIfam" id="TIGR04189">
    <property type="entry name" value="surface_SprA"/>
    <property type="match status" value="1"/>
</dbReference>
<organism evidence="3 4">
    <name type="scientific">Fodinibius salipaludis</name>
    <dbReference type="NCBI Taxonomy" id="2032627"/>
    <lineage>
        <taxon>Bacteria</taxon>
        <taxon>Pseudomonadati</taxon>
        <taxon>Balneolota</taxon>
        <taxon>Balneolia</taxon>
        <taxon>Balneolales</taxon>
        <taxon>Balneolaceae</taxon>
        <taxon>Fodinibius</taxon>
    </lineage>
</organism>
<protein>
    <submittedName>
        <fullName evidence="3">Cell surface protein SprA</fullName>
    </submittedName>
</protein>
<dbReference type="Proteomes" id="UP000218831">
    <property type="component" value="Unassembled WGS sequence"/>
</dbReference>
<keyword evidence="4" id="KW-1185">Reference proteome</keyword>
<evidence type="ECO:0000259" key="2">
    <source>
        <dbReference type="Pfam" id="PF14349"/>
    </source>
</evidence>
<feature type="domain" description="Gliding motility protein SprA N-terminal" evidence="2">
    <location>
        <begin position="164"/>
        <end position="356"/>
    </location>
</feature>
<feature type="domain" description="Gliding motility protein SprA N-terminal" evidence="2">
    <location>
        <begin position="1094"/>
        <end position="1618"/>
    </location>
</feature>
<accession>A0A2A2GEX3</accession>
<gene>
    <name evidence="3" type="primary">sprA</name>
    <name evidence="3" type="ORF">CK503_01435</name>
</gene>
<name>A0A2A2GEX3_9BACT</name>